<evidence type="ECO:0000256" key="1">
    <source>
        <dbReference type="ARBA" id="ARBA00022679"/>
    </source>
</evidence>
<sequence length="149" mass="17437">MAPIVRIAQPEDLTMITELMYEYIVGFYRNPAPPVEKVHQLIQTLLDRQLGIQFVAEDDGRPVGFATLFFTFSTMKADKIAVMNDLFVQEPYRDTEWESELFMACKNYCLEQGFANMTWITSIHNTRAQSFFHRMDAIQGKEWVHFSIR</sequence>
<gene>
    <name evidence="4" type="ORF">EAV92_18650</name>
</gene>
<dbReference type="PANTHER" id="PTHR10545">
    <property type="entry name" value="DIAMINE N-ACETYLTRANSFERASE"/>
    <property type="match status" value="1"/>
</dbReference>
<dbReference type="GO" id="GO:0008080">
    <property type="term" value="F:N-acetyltransferase activity"/>
    <property type="evidence" value="ECO:0007669"/>
    <property type="project" value="TreeGrafter"/>
</dbReference>
<keyword evidence="1 4" id="KW-0808">Transferase</keyword>
<evidence type="ECO:0000259" key="3">
    <source>
        <dbReference type="PROSITE" id="PS51186"/>
    </source>
</evidence>
<dbReference type="Gene3D" id="3.40.630.30">
    <property type="match status" value="1"/>
</dbReference>
<dbReference type="PROSITE" id="PS51186">
    <property type="entry name" value="GNAT"/>
    <property type="match status" value="1"/>
</dbReference>
<evidence type="ECO:0000256" key="2">
    <source>
        <dbReference type="ARBA" id="ARBA00023315"/>
    </source>
</evidence>
<feature type="domain" description="N-acetyltransferase" evidence="3">
    <location>
        <begin position="3"/>
        <end position="149"/>
    </location>
</feature>
<dbReference type="AlphaFoldDB" id="A0A3G3K6N7"/>
<proteinExistence type="predicted"/>
<dbReference type="InterPro" id="IPR016181">
    <property type="entry name" value="Acyl_CoA_acyltransferase"/>
</dbReference>
<keyword evidence="5" id="KW-1185">Reference proteome</keyword>
<dbReference type="Pfam" id="PF00583">
    <property type="entry name" value="Acetyltransf_1"/>
    <property type="match status" value="1"/>
</dbReference>
<organism evidence="4 5">
    <name type="scientific">Cohnella candidum</name>
    <dbReference type="NCBI Taxonomy" id="2674991"/>
    <lineage>
        <taxon>Bacteria</taxon>
        <taxon>Bacillati</taxon>
        <taxon>Bacillota</taxon>
        <taxon>Bacilli</taxon>
        <taxon>Bacillales</taxon>
        <taxon>Paenibacillaceae</taxon>
        <taxon>Cohnella</taxon>
    </lineage>
</organism>
<dbReference type="PANTHER" id="PTHR10545:SF29">
    <property type="entry name" value="GH14572P-RELATED"/>
    <property type="match status" value="1"/>
</dbReference>
<reference evidence="4 5" key="1">
    <citation type="submission" date="2018-10" db="EMBL/GenBank/DDBJ databases">
        <title>Genome Sequence of Cohnella sp.</title>
        <authorList>
            <person name="Srinivasan S."/>
            <person name="Kim M.K."/>
        </authorList>
    </citation>
    <scope>NUCLEOTIDE SEQUENCE [LARGE SCALE GENOMIC DNA]</scope>
    <source>
        <strain evidence="4 5">18JY8-7</strain>
    </source>
</reference>
<dbReference type="Proteomes" id="UP000269097">
    <property type="component" value="Chromosome"/>
</dbReference>
<dbReference type="KEGG" id="coh:EAV92_18650"/>
<keyword evidence="2" id="KW-0012">Acyltransferase</keyword>
<dbReference type="InterPro" id="IPR051016">
    <property type="entry name" value="Diverse_Substrate_AcTransf"/>
</dbReference>
<name>A0A3G3K6N7_9BACL</name>
<evidence type="ECO:0000313" key="4">
    <source>
        <dbReference type="EMBL" id="AYQ75727.1"/>
    </source>
</evidence>
<accession>A0A3G3K6N7</accession>
<dbReference type="InterPro" id="IPR000182">
    <property type="entry name" value="GNAT_dom"/>
</dbReference>
<dbReference type="CDD" id="cd04301">
    <property type="entry name" value="NAT_SF"/>
    <property type="match status" value="1"/>
</dbReference>
<evidence type="ECO:0000313" key="5">
    <source>
        <dbReference type="Proteomes" id="UP000269097"/>
    </source>
</evidence>
<protein>
    <submittedName>
        <fullName evidence="4">GNAT family N-acetyltransferase</fullName>
    </submittedName>
</protein>
<dbReference type="EMBL" id="CP033433">
    <property type="protein sequence ID" value="AYQ75727.1"/>
    <property type="molecule type" value="Genomic_DNA"/>
</dbReference>
<dbReference type="SUPFAM" id="SSF55729">
    <property type="entry name" value="Acyl-CoA N-acyltransferases (Nat)"/>
    <property type="match status" value="1"/>
</dbReference>